<evidence type="ECO:0000313" key="2">
    <source>
        <dbReference type="EMBL" id="KAH6657111.1"/>
    </source>
</evidence>
<keyword evidence="3" id="KW-1185">Reference proteome</keyword>
<feature type="chain" id="PRO_5040440572" evidence="1">
    <location>
        <begin position="22"/>
        <end position="144"/>
    </location>
</feature>
<feature type="signal peptide" evidence="1">
    <location>
        <begin position="1"/>
        <end position="21"/>
    </location>
</feature>
<organism evidence="2 3">
    <name type="scientific">Truncatella angustata</name>
    <dbReference type="NCBI Taxonomy" id="152316"/>
    <lineage>
        <taxon>Eukaryota</taxon>
        <taxon>Fungi</taxon>
        <taxon>Dikarya</taxon>
        <taxon>Ascomycota</taxon>
        <taxon>Pezizomycotina</taxon>
        <taxon>Sordariomycetes</taxon>
        <taxon>Xylariomycetidae</taxon>
        <taxon>Amphisphaeriales</taxon>
        <taxon>Sporocadaceae</taxon>
        <taxon>Truncatella</taxon>
    </lineage>
</organism>
<keyword evidence="1" id="KW-0732">Signal</keyword>
<evidence type="ECO:0000313" key="3">
    <source>
        <dbReference type="Proteomes" id="UP000758603"/>
    </source>
</evidence>
<dbReference type="AlphaFoldDB" id="A0A9P9A1F4"/>
<accession>A0A9P9A1F4</accession>
<proteinExistence type="predicted"/>
<dbReference type="Proteomes" id="UP000758603">
    <property type="component" value="Unassembled WGS sequence"/>
</dbReference>
<evidence type="ECO:0000256" key="1">
    <source>
        <dbReference type="SAM" id="SignalP"/>
    </source>
</evidence>
<comment type="caution">
    <text evidence="2">The sequence shown here is derived from an EMBL/GenBank/DDBJ whole genome shotgun (WGS) entry which is preliminary data.</text>
</comment>
<dbReference type="EMBL" id="JAGPXC010000002">
    <property type="protein sequence ID" value="KAH6657111.1"/>
    <property type="molecule type" value="Genomic_DNA"/>
</dbReference>
<sequence length="144" mass="14988">MSHCACLLGLGIVSSIHDLLATNPHARLQAKAPLVASSGLAPVCPLHRSSRTRNRASDFQSPGRDSAAFTQSEQCLGKVSTQPAIFVLRGAEVPQAHHPLVAENLPHALTLVCPYLDLAGSILGPGLASPLLRGLSWSAQSGVS</sequence>
<protein>
    <submittedName>
        <fullName evidence="2">Uncharacterized protein</fullName>
    </submittedName>
</protein>
<dbReference type="RefSeq" id="XP_045961345.1">
    <property type="nucleotide sequence ID" value="XM_046099515.1"/>
</dbReference>
<reference evidence="2" key="1">
    <citation type="journal article" date="2021" name="Nat. Commun.">
        <title>Genetic determinants of endophytism in the Arabidopsis root mycobiome.</title>
        <authorList>
            <person name="Mesny F."/>
            <person name="Miyauchi S."/>
            <person name="Thiergart T."/>
            <person name="Pickel B."/>
            <person name="Atanasova L."/>
            <person name="Karlsson M."/>
            <person name="Huettel B."/>
            <person name="Barry K.W."/>
            <person name="Haridas S."/>
            <person name="Chen C."/>
            <person name="Bauer D."/>
            <person name="Andreopoulos W."/>
            <person name="Pangilinan J."/>
            <person name="LaButti K."/>
            <person name="Riley R."/>
            <person name="Lipzen A."/>
            <person name="Clum A."/>
            <person name="Drula E."/>
            <person name="Henrissat B."/>
            <person name="Kohler A."/>
            <person name="Grigoriev I.V."/>
            <person name="Martin F.M."/>
            <person name="Hacquard S."/>
        </authorList>
    </citation>
    <scope>NUCLEOTIDE SEQUENCE</scope>
    <source>
        <strain evidence="2">MPI-SDFR-AT-0073</strain>
    </source>
</reference>
<name>A0A9P9A1F4_9PEZI</name>
<dbReference type="GeneID" id="70128407"/>
<gene>
    <name evidence="2" type="ORF">BKA67DRAFT_532340</name>
</gene>